<dbReference type="GO" id="GO:0098552">
    <property type="term" value="C:side of membrane"/>
    <property type="evidence" value="ECO:0007669"/>
    <property type="project" value="UniProtKB-KW"/>
</dbReference>
<accession>R7VBD3</accession>
<evidence type="ECO:0000256" key="2">
    <source>
        <dbReference type="ARBA" id="ARBA00022475"/>
    </source>
</evidence>
<keyword evidence="3" id="KW-0336">GPI-anchor</keyword>
<reference evidence="11" key="3">
    <citation type="submission" date="2015-06" db="UniProtKB">
        <authorList>
            <consortium name="EnsemblMetazoa"/>
        </authorList>
    </citation>
    <scope>IDENTIFICATION</scope>
</reference>
<dbReference type="Proteomes" id="UP000014760">
    <property type="component" value="Unassembled WGS sequence"/>
</dbReference>
<evidence type="ECO:0000256" key="9">
    <source>
        <dbReference type="SAM" id="SignalP"/>
    </source>
</evidence>
<feature type="signal peptide" evidence="9">
    <location>
        <begin position="1"/>
        <end position="29"/>
    </location>
</feature>
<keyword evidence="4 9" id="KW-0732">Signal</keyword>
<evidence type="ECO:0000256" key="8">
    <source>
        <dbReference type="ARBA" id="ARBA00023288"/>
    </source>
</evidence>
<reference evidence="10 12" key="2">
    <citation type="journal article" date="2013" name="Nature">
        <title>Insights into bilaterian evolution from three spiralian genomes.</title>
        <authorList>
            <person name="Simakov O."/>
            <person name="Marletaz F."/>
            <person name="Cho S.J."/>
            <person name="Edsinger-Gonzales E."/>
            <person name="Havlak P."/>
            <person name="Hellsten U."/>
            <person name="Kuo D.H."/>
            <person name="Larsson T."/>
            <person name="Lv J."/>
            <person name="Arendt D."/>
            <person name="Savage R."/>
            <person name="Osoegawa K."/>
            <person name="de Jong P."/>
            <person name="Grimwood J."/>
            <person name="Chapman J.A."/>
            <person name="Shapiro H."/>
            <person name="Aerts A."/>
            <person name="Otillar R.P."/>
            <person name="Terry A.Y."/>
            <person name="Boore J.L."/>
            <person name="Grigoriev I.V."/>
            <person name="Lindberg D.R."/>
            <person name="Seaver E.C."/>
            <person name="Weisblat D.A."/>
            <person name="Putnam N.H."/>
            <person name="Rokhsar D.S."/>
        </authorList>
    </citation>
    <scope>NUCLEOTIDE SEQUENCE</scope>
    <source>
        <strain evidence="10 12">I ESC-2004</strain>
    </source>
</reference>
<evidence type="ECO:0000313" key="11">
    <source>
        <dbReference type="EnsemblMetazoa" id="CapteP198986"/>
    </source>
</evidence>
<dbReference type="GO" id="GO:0005886">
    <property type="term" value="C:plasma membrane"/>
    <property type="evidence" value="ECO:0007669"/>
    <property type="project" value="UniProtKB-SubCell"/>
</dbReference>
<dbReference type="STRING" id="283909.R7VBD3"/>
<evidence type="ECO:0000256" key="3">
    <source>
        <dbReference type="ARBA" id="ARBA00022622"/>
    </source>
</evidence>
<evidence type="ECO:0000256" key="7">
    <source>
        <dbReference type="ARBA" id="ARBA00023180"/>
    </source>
</evidence>
<dbReference type="InterPro" id="IPR039457">
    <property type="entry name" value="LYPD6-like"/>
</dbReference>
<comment type="subcellular location">
    <subcellularLocation>
        <location evidence="1">Cell membrane</location>
        <topology evidence="1">Lipid-anchor</topology>
        <topology evidence="1">GPI-anchor</topology>
    </subcellularLocation>
</comment>
<name>R7VBD3_CAPTE</name>
<evidence type="ECO:0000256" key="5">
    <source>
        <dbReference type="ARBA" id="ARBA00023136"/>
    </source>
</evidence>
<dbReference type="GO" id="GO:0030548">
    <property type="term" value="F:acetylcholine receptor regulator activity"/>
    <property type="evidence" value="ECO:0007669"/>
    <property type="project" value="InterPro"/>
</dbReference>
<protein>
    <recommendedName>
        <fullName evidence="13">Secreted protein</fullName>
    </recommendedName>
</protein>
<gene>
    <name evidence="10" type="ORF">CAPTEDRAFT_198986</name>
</gene>
<dbReference type="PANTHER" id="PTHR31171">
    <property type="entry name" value="LY6/PLAUR DOMAIN-CONTAINING PROTEIN 6"/>
    <property type="match status" value="1"/>
</dbReference>
<keyword evidence="6" id="KW-1015">Disulfide bond</keyword>
<dbReference type="Pfam" id="PF16975">
    <property type="entry name" value="UPAR_LY6_2"/>
    <property type="match status" value="1"/>
</dbReference>
<keyword evidence="2" id="KW-1003">Cell membrane</keyword>
<keyword evidence="12" id="KW-1185">Reference proteome</keyword>
<keyword evidence="8" id="KW-0449">Lipoprotein</keyword>
<organism evidence="10">
    <name type="scientific">Capitella teleta</name>
    <name type="common">Polychaete worm</name>
    <dbReference type="NCBI Taxonomy" id="283909"/>
    <lineage>
        <taxon>Eukaryota</taxon>
        <taxon>Metazoa</taxon>
        <taxon>Spiralia</taxon>
        <taxon>Lophotrochozoa</taxon>
        <taxon>Annelida</taxon>
        <taxon>Polychaeta</taxon>
        <taxon>Sedentaria</taxon>
        <taxon>Scolecida</taxon>
        <taxon>Capitellidae</taxon>
        <taxon>Capitella</taxon>
    </lineage>
</organism>
<dbReference type="HOGENOM" id="CLU_1994761_0_0_1"/>
<evidence type="ECO:0000256" key="1">
    <source>
        <dbReference type="ARBA" id="ARBA00004609"/>
    </source>
</evidence>
<dbReference type="OrthoDB" id="6149028at2759"/>
<evidence type="ECO:0000313" key="10">
    <source>
        <dbReference type="EMBL" id="ELU15857.1"/>
    </source>
</evidence>
<evidence type="ECO:0000313" key="12">
    <source>
        <dbReference type="Proteomes" id="UP000014760"/>
    </source>
</evidence>
<dbReference type="SUPFAM" id="SSF57302">
    <property type="entry name" value="Snake toxin-like"/>
    <property type="match status" value="1"/>
</dbReference>
<sequence>MALRINRVTDLSHVISLLVVMVSIGQVYTLNNDNDSTWNNNFDDEGLTCWTCPNKTDNEICNDWAPDKECSPNHTVCKTVHRIDAQSGDTLGVFKQCSLPRNCNYDVIGCHATESDGVQVCSPCQ</sequence>
<keyword evidence="7" id="KW-0325">Glycoprotein</keyword>
<evidence type="ECO:0000256" key="4">
    <source>
        <dbReference type="ARBA" id="ARBA00022729"/>
    </source>
</evidence>
<reference evidence="12" key="1">
    <citation type="submission" date="2012-12" db="EMBL/GenBank/DDBJ databases">
        <authorList>
            <person name="Hellsten U."/>
            <person name="Grimwood J."/>
            <person name="Chapman J.A."/>
            <person name="Shapiro H."/>
            <person name="Aerts A."/>
            <person name="Otillar R.P."/>
            <person name="Terry A.Y."/>
            <person name="Boore J.L."/>
            <person name="Simakov O."/>
            <person name="Marletaz F."/>
            <person name="Cho S.-J."/>
            <person name="Edsinger-Gonzales E."/>
            <person name="Havlak P."/>
            <person name="Kuo D.-H."/>
            <person name="Larsson T."/>
            <person name="Lv J."/>
            <person name="Arendt D."/>
            <person name="Savage R."/>
            <person name="Osoegawa K."/>
            <person name="de Jong P."/>
            <person name="Lindberg D.R."/>
            <person name="Seaver E.C."/>
            <person name="Weisblat D.A."/>
            <person name="Putnam N.H."/>
            <person name="Grigoriev I.V."/>
            <person name="Rokhsar D.S."/>
        </authorList>
    </citation>
    <scope>NUCLEOTIDE SEQUENCE</scope>
    <source>
        <strain evidence="12">I ESC-2004</strain>
    </source>
</reference>
<dbReference type="AlphaFoldDB" id="R7VBD3"/>
<proteinExistence type="predicted"/>
<dbReference type="EMBL" id="AMQN01017804">
    <property type="status" value="NOT_ANNOTATED_CDS"/>
    <property type="molecule type" value="Genomic_DNA"/>
</dbReference>
<dbReference type="InterPro" id="IPR045860">
    <property type="entry name" value="Snake_toxin-like_sf"/>
</dbReference>
<keyword evidence="5" id="KW-0472">Membrane</keyword>
<dbReference type="EMBL" id="KB293526">
    <property type="protein sequence ID" value="ELU15857.1"/>
    <property type="molecule type" value="Genomic_DNA"/>
</dbReference>
<dbReference type="EnsemblMetazoa" id="CapteT198986">
    <property type="protein sequence ID" value="CapteP198986"/>
    <property type="gene ID" value="CapteG198986"/>
</dbReference>
<evidence type="ECO:0008006" key="13">
    <source>
        <dbReference type="Google" id="ProtNLM"/>
    </source>
</evidence>
<dbReference type="PANTHER" id="PTHR31171:SF3">
    <property type="entry name" value="LY6_PLAUR DOMAIN-CONTAINING PROTEIN 6B"/>
    <property type="match status" value="1"/>
</dbReference>
<feature type="chain" id="PRO_5008788905" description="Secreted protein" evidence="9">
    <location>
        <begin position="30"/>
        <end position="125"/>
    </location>
</feature>
<evidence type="ECO:0000256" key="6">
    <source>
        <dbReference type="ARBA" id="ARBA00023157"/>
    </source>
</evidence>